<evidence type="ECO:0000313" key="2">
    <source>
        <dbReference type="Proteomes" id="UP000050580"/>
    </source>
</evidence>
<comment type="caution">
    <text evidence="1">The sequence shown here is derived from an EMBL/GenBank/DDBJ whole genome shotgun (WGS) entry which is preliminary data.</text>
</comment>
<dbReference type="PROSITE" id="PS51257">
    <property type="entry name" value="PROKAR_LIPOPROTEIN"/>
    <property type="match status" value="1"/>
</dbReference>
<gene>
    <name evidence="1" type="ORF">AAV94_00475</name>
</gene>
<protein>
    <recommendedName>
        <fullName evidence="3">Lipoprotein</fullName>
    </recommendedName>
</protein>
<name>A0A0U1Q3C4_9BURK</name>
<evidence type="ECO:0008006" key="3">
    <source>
        <dbReference type="Google" id="ProtNLM"/>
    </source>
</evidence>
<dbReference type="Proteomes" id="UP000050580">
    <property type="component" value="Unassembled WGS sequence"/>
</dbReference>
<dbReference type="STRING" id="1610491.AAV94_00475"/>
<sequence>MTPLLQRMLPVAAVLWLAACGGSWQASFIWDGRDKNDDGSNLVIIITELRWSSHGSRPAWQPVGQWQTPIARAPIALRSRLAQLTRVDFASCRSDLPAYELIIPNGSGRARYLSDHAACAGASGLAPGDGYIEQMAFEDMVNILRQER</sequence>
<evidence type="ECO:0000313" key="1">
    <source>
        <dbReference type="EMBL" id="KKW69246.1"/>
    </source>
</evidence>
<proteinExistence type="predicted"/>
<dbReference type="AlphaFoldDB" id="A0A0U1Q3C4"/>
<organism evidence="1 2">
    <name type="scientific">Lampropedia cohaerens</name>
    <dbReference type="NCBI Taxonomy" id="1610491"/>
    <lineage>
        <taxon>Bacteria</taxon>
        <taxon>Pseudomonadati</taxon>
        <taxon>Pseudomonadota</taxon>
        <taxon>Betaproteobacteria</taxon>
        <taxon>Burkholderiales</taxon>
        <taxon>Comamonadaceae</taxon>
        <taxon>Lampropedia</taxon>
    </lineage>
</organism>
<reference evidence="1 2" key="1">
    <citation type="submission" date="2015-05" db="EMBL/GenBank/DDBJ databases">
        <title>Draft genome sequence of Lampropedia sp. CT6, isolated from the microbial mat of a hot water spring, located at Manikaran, India.</title>
        <authorList>
            <person name="Tripathi C."/>
            <person name="Rani P."/>
            <person name="Mahato N.K."/>
            <person name="Lal R."/>
        </authorList>
    </citation>
    <scope>NUCLEOTIDE SEQUENCE [LARGE SCALE GENOMIC DNA]</scope>
    <source>
        <strain evidence="1 2">CT6</strain>
    </source>
</reference>
<dbReference type="RefSeq" id="WP_046740368.1">
    <property type="nucleotide sequence ID" value="NZ_LBNQ01000008.1"/>
</dbReference>
<keyword evidence="2" id="KW-1185">Reference proteome</keyword>
<accession>A0A0U1Q3C4</accession>
<dbReference type="EMBL" id="LBNQ01000008">
    <property type="protein sequence ID" value="KKW69246.1"/>
    <property type="molecule type" value="Genomic_DNA"/>
</dbReference>